<dbReference type="GO" id="GO:0016740">
    <property type="term" value="F:transferase activity"/>
    <property type="evidence" value="ECO:0007669"/>
    <property type="project" value="UniProtKB-KW"/>
</dbReference>
<evidence type="ECO:0000313" key="2">
    <source>
        <dbReference type="Proteomes" id="UP000199533"/>
    </source>
</evidence>
<dbReference type="Gene3D" id="3.40.630.30">
    <property type="match status" value="1"/>
</dbReference>
<name>A0A1I4CDL6_9PROT</name>
<protein>
    <submittedName>
        <fullName evidence="1">Acetyltransferase (GNAT) domain-containing protein</fullName>
    </submittedName>
</protein>
<dbReference type="InterPro" id="IPR016181">
    <property type="entry name" value="Acyl_CoA_acyltransferase"/>
</dbReference>
<dbReference type="AlphaFoldDB" id="A0A1I4CDL6"/>
<dbReference type="STRING" id="52441.SAMN05216302_101566"/>
<dbReference type="Proteomes" id="UP000199533">
    <property type="component" value="Unassembled WGS sequence"/>
</dbReference>
<gene>
    <name evidence="1" type="ORF">SAMN05216302_101566</name>
</gene>
<dbReference type="Pfam" id="PF13527">
    <property type="entry name" value="Acetyltransf_9"/>
    <property type="match status" value="1"/>
</dbReference>
<dbReference type="OrthoDB" id="8542820at2"/>
<accession>A0A1I4CDL6</accession>
<dbReference type="RefSeq" id="WP_090699978.1">
    <property type="nucleotide sequence ID" value="NZ_FOSP01000015.1"/>
</dbReference>
<keyword evidence="1" id="KW-0808">Transferase</keyword>
<sequence length="317" mass="36240">MKWQCRWATKQDRDALLSLFLSAFGHPMNASLWAWKYDWQDEFGVLACTDDGIIAYYGGLPRLFWLQKKKINAVQICDVMVAPQTRGLLTKNGAFVQTAKTFLTAKTGKDKTYRFAFGFPSDRASRLGQKTGLYARIDTILEASWRASTPQKKLFWLKSRSLSENDNTTINQLWHTVQKSLQSFLVPQKDAQFFDWRYLKHPTHTYIAKLVSWKWSNKIVGIVILRDHGPEQGVELIDLLGLPDNLGQLLRVAQRYAGQINRSRIFGWLTPNILSCLPKPVTQSEVAGVHIATPDLVKTANQLQSRCWLMSGDTDFR</sequence>
<dbReference type="SUPFAM" id="SSF55729">
    <property type="entry name" value="Acyl-CoA N-acyltransferases (Nat)"/>
    <property type="match status" value="1"/>
</dbReference>
<organism evidence="1 2">
    <name type="scientific">Nitrosomonas aestuarii</name>
    <dbReference type="NCBI Taxonomy" id="52441"/>
    <lineage>
        <taxon>Bacteria</taxon>
        <taxon>Pseudomonadati</taxon>
        <taxon>Pseudomonadota</taxon>
        <taxon>Betaproteobacteria</taxon>
        <taxon>Nitrosomonadales</taxon>
        <taxon>Nitrosomonadaceae</taxon>
        <taxon>Nitrosomonas</taxon>
    </lineage>
</organism>
<keyword evidence="2" id="KW-1185">Reference proteome</keyword>
<dbReference type="EMBL" id="FOSP01000015">
    <property type="protein sequence ID" value="SFK79264.1"/>
    <property type="molecule type" value="Genomic_DNA"/>
</dbReference>
<reference evidence="2" key="1">
    <citation type="submission" date="2016-10" db="EMBL/GenBank/DDBJ databases">
        <authorList>
            <person name="Varghese N."/>
            <person name="Submissions S."/>
        </authorList>
    </citation>
    <scope>NUCLEOTIDE SEQUENCE [LARGE SCALE GENOMIC DNA]</scope>
    <source>
        <strain evidence="2">Nm69</strain>
    </source>
</reference>
<evidence type="ECO:0000313" key="1">
    <source>
        <dbReference type="EMBL" id="SFK79264.1"/>
    </source>
</evidence>
<proteinExistence type="predicted"/>